<reference evidence="1 2" key="1">
    <citation type="submission" date="2017-10" db="EMBL/GenBank/DDBJ databases">
        <title>Genomics of the genus Arcobacter.</title>
        <authorList>
            <person name="Perez-Cataluna A."/>
            <person name="Figueras M.J."/>
        </authorList>
    </citation>
    <scope>NUCLEOTIDE SEQUENCE [LARGE SCALE GENOMIC DNA]</scope>
    <source>
        <strain evidence="1 2">CECT 8441</strain>
    </source>
</reference>
<sequence length="70" mass="8353">MSEKEELIKDIKELISVDGKETIDINPNYLEYFQVEELISIKEKLLSRKSKIKETTLLFLDEIYEKTKEE</sequence>
<dbReference type="EMBL" id="PDKK01000012">
    <property type="protein sequence ID" value="RXK03426.1"/>
    <property type="molecule type" value="Genomic_DNA"/>
</dbReference>
<dbReference type="RefSeq" id="WP_129087923.1">
    <property type="nucleotide sequence ID" value="NZ_CP053836.1"/>
</dbReference>
<dbReference type="AlphaFoldDB" id="A0A4Q1AK37"/>
<evidence type="ECO:0000313" key="2">
    <source>
        <dbReference type="Proteomes" id="UP000289758"/>
    </source>
</evidence>
<protein>
    <submittedName>
        <fullName evidence="1">Uncharacterized protein</fullName>
    </submittedName>
</protein>
<name>A0A4Q1AK37_9BACT</name>
<keyword evidence="2" id="KW-1185">Reference proteome</keyword>
<dbReference type="OrthoDB" id="5349113at2"/>
<gene>
    <name evidence="1" type="ORF">CRV07_12155</name>
</gene>
<comment type="caution">
    <text evidence="1">The sequence shown here is derived from an EMBL/GenBank/DDBJ whole genome shotgun (WGS) entry which is preliminary data.</text>
</comment>
<evidence type="ECO:0000313" key="1">
    <source>
        <dbReference type="EMBL" id="RXK03426.1"/>
    </source>
</evidence>
<proteinExistence type="predicted"/>
<accession>A0A4Q1AK37</accession>
<organism evidence="1 2">
    <name type="scientific">Halarcobacter ebronensis</name>
    <dbReference type="NCBI Taxonomy" id="1462615"/>
    <lineage>
        <taxon>Bacteria</taxon>
        <taxon>Pseudomonadati</taxon>
        <taxon>Campylobacterota</taxon>
        <taxon>Epsilonproteobacteria</taxon>
        <taxon>Campylobacterales</taxon>
        <taxon>Arcobacteraceae</taxon>
        <taxon>Halarcobacter</taxon>
    </lineage>
</organism>
<dbReference type="Proteomes" id="UP000289758">
    <property type="component" value="Unassembled WGS sequence"/>
</dbReference>